<dbReference type="PANTHER" id="PTHR23014">
    <property type="entry name" value="F-BOX A PROTEIN"/>
    <property type="match status" value="1"/>
</dbReference>
<accession>A0A6A5GES0</accession>
<dbReference type="GeneID" id="9801861"/>
<dbReference type="Pfam" id="PF00646">
    <property type="entry name" value="F-box"/>
    <property type="match status" value="1"/>
</dbReference>
<evidence type="ECO:0008006" key="5">
    <source>
        <dbReference type="Google" id="ProtNLM"/>
    </source>
</evidence>
<dbReference type="Proteomes" id="UP000483820">
    <property type="component" value="Chromosome V"/>
</dbReference>
<evidence type="ECO:0000259" key="1">
    <source>
        <dbReference type="Pfam" id="PF00646"/>
    </source>
</evidence>
<comment type="caution">
    <text evidence="3">The sequence shown here is derived from an EMBL/GenBank/DDBJ whole genome shotgun (WGS) entry which is preliminary data.</text>
</comment>
<evidence type="ECO:0000313" key="4">
    <source>
        <dbReference type="Proteomes" id="UP000483820"/>
    </source>
</evidence>
<evidence type="ECO:0000313" key="3">
    <source>
        <dbReference type="EMBL" id="KAF1753185.1"/>
    </source>
</evidence>
<name>A0A6A5GES0_CAERE</name>
<dbReference type="KEGG" id="crq:GCK72_019741"/>
<feature type="domain" description="DUF38" evidence="2">
    <location>
        <begin position="131"/>
        <end position="259"/>
    </location>
</feature>
<dbReference type="InterPro" id="IPR002900">
    <property type="entry name" value="DUF38/FTH_CAE_spp"/>
</dbReference>
<dbReference type="RefSeq" id="XP_053582109.1">
    <property type="nucleotide sequence ID" value="XM_053733196.1"/>
</dbReference>
<feature type="domain" description="F-box" evidence="1">
    <location>
        <begin position="9"/>
        <end position="41"/>
    </location>
</feature>
<dbReference type="EMBL" id="WUAV01000005">
    <property type="protein sequence ID" value="KAF1753185.1"/>
    <property type="molecule type" value="Genomic_DNA"/>
</dbReference>
<protein>
    <recommendedName>
        <fullName evidence="5">F-box domain-containing protein</fullName>
    </recommendedName>
</protein>
<dbReference type="Pfam" id="PF01827">
    <property type="entry name" value="FTH"/>
    <property type="match status" value="1"/>
</dbReference>
<reference evidence="3 4" key="1">
    <citation type="submission" date="2019-12" db="EMBL/GenBank/DDBJ databases">
        <title>Chromosome-level assembly of the Caenorhabditis remanei genome.</title>
        <authorList>
            <person name="Teterina A.A."/>
            <person name="Willis J.H."/>
            <person name="Phillips P.C."/>
        </authorList>
    </citation>
    <scope>NUCLEOTIDE SEQUENCE [LARGE SCALE GENOMIC DNA]</scope>
    <source>
        <strain evidence="3 4">PX506</strain>
        <tissue evidence="3">Whole organism</tissue>
    </source>
</reference>
<evidence type="ECO:0000259" key="2">
    <source>
        <dbReference type="Pfam" id="PF01827"/>
    </source>
</evidence>
<organism evidence="3 4">
    <name type="scientific">Caenorhabditis remanei</name>
    <name type="common">Caenorhabditis vulgaris</name>
    <dbReference type="NCBI Taxonomy" id="31234"/>
    <lineage>
        <taxon>Eukaryota</taxon>
        <taxon>Metazoa</taxon>
        <taxon>Ecdysozoa</taxon>
        <taxon>Nematoda</taxon>
        <taxon>Chromadorea</taxon>
        <taxon>Rhabditida</taxon>
        <taxon>Rhabditina</taxon>
        <taxon>Rhabditomorpha</taxon>
        <taxon>Rhabditoidea</taxon>
        <taxon>Rhabditidae</taxon>
        <taxon>Peloderinae</taxon>
        <taxon>Caenorhabditis</taxon>
    </lineage>
</organism>
<gene>
    <name evidence="3" type="ORF">GCK72_019741</name>
</gene>
<sequence>MLLSEKSENILNAILKYSDIQTIFALRKVCRTIRNRIDDVKPASDVKIISIHLDSDLFKNQIWLISSSEVIHITYEKFQNGCRISWNQSERFIEDEDFSTLFFNDLKIIMDCRKSMLTDFQVTTHIVPAELVTFLKSRTSPIQSKKISITTSHQSQVINVLPCFDANYLKEIGVFDIKQNQVNELWKIDAIIKLEQWKNAEKFQTFRFFVNEPIHHFLHFMKANFHVKSISTQDLFMLKKNYIMFPNTFKFFYVGYQNFLNEEALSSEMGTPYLSTDPTKCNQKRWFFKFPENDHLILSILLVPNQVFVTCIGQEDVPNGACIQNS</sequence>
<dbReference type="CTD" id="9801861"/>
<dbReference type="AlphaFoldDB" id="A0A6A5GES0"/>
<dbReference type="PANTHER" id="PTHR23014:SF1">
    <property type="entry name" value="DUF38 DOMAIN-CONTAINING PROTEIN-RELATED"/>
    <property type="match status" value="1"/>
</dbReference>
<proteinExistence type="predicted"/>
<dbReference type="InterPro" id="IPR001810">
    <property type="entry name" value="F-box_dom"/>
</dbReference>